<organism evidence="1 2">
    <name type="scientific">Capsicum annuum</name>
    <name type="common">Capsicum pepper</name>
    <dbReference type="NCBI Taxonomy" id="4072"/>
    <lineage>
        <taxon>Eukaryota</taxon>
        <taxon>Viridiplantae</taxon>
        <taxon>Streptophyta</taxon>
        <taxon>Embryophyta</taxon>
        <taxon>Tracheophyta</taxon>
        <taxon>Spermatophyta</taxon>
        <taxon>Magnoliopsida</taxon>
        <taxon>eudicotyledons</taxon>
        <taxon>Gunneridae</taxon>
        <taxon>Pentapetalae</taxon>
        <taxon>asterids</taxon>
        <taxon>lamiids</taxon>
        <taxon>Solanales</taxon>
        <taxon>Solanaceae</taxon>
        <taxon>Solanoideae</taxon>
        <taxon>Capsiceae</taxon>
        <taxon>Capsicum</taxon>
    </lineage>
</organism>
<dbReference type="Gramene" id="PHT77677">
    <property type="protein sequence ID" value="PHT77677"/>
    <property type="gene ID" value="T459_15729"/>
</dbReference>
<evidence type="ECO:0000313" key="1">
    <source>
        <dbReference type="EMBL" id="PHT77677.1"/>
    </source>
</evidence>
<comment type="caution">
    <text evidence="1">The sequence shown here is derived from an EMBL/GenBank/DDBJ whole genome shotgun (WGS) entry which is preliminary data.</text>
</comment>
<dbReference type="AlphaFoldDB" id="A0A2G2Z6P6"/>
<dbReference type="EMBL" id="AYRZ02000006">
    <property type="protein sequence ID" value="PHT77677.1"/>
    <property type="molecule type" value="Genomic_DNA"/>
</dbReference>
<accession>A0A2G2Z6P6</accession>
<reference evidence="1 2" key="2">
    <citation type="journal article" date="2017" name="Genome Biol.">
        <title>New reference genome sequences of hot pepper reveal the massive evolution of plant disease-resistance genes by retroduplication.</title>
        <authorList>
            <person name="Kim S."/>
            <person name="Park J."/>
            <person name="Yeom S.I."/>
            <person name="Kim Y.M."/>
            <person name="Seo E."/>
            <person name="Kim K.T."/>
            <person name="Kim M.S."/>
            <person name="Lee J.M."/>
            <person name="Cheong K."/>
            <person name="Shin H.S."/>
            <person name="Kim S.B."/>
            <person name="Han K."/>
            <person name="Lee J."/>
            <person name="Park M."/>
            <person name="Lee H.A."/>
            <person name="Lee H.Y."/>
            <person name="Lee Y."/>
            <person name="Oh S."/>
            <person name="Lee J.H."/>
            <person name="Choi E."/>
            <person name="Choi E."/>
            <person name="Lee S.E."/>
            <person name="Jeon J."/>
            <person name="Kim H."/>
            <person name="Choi G."/>
            <person name="Song H."/>
            <person name="Lee J."/>
            <person name="Lee S.C."/>
            <person name="Kwon J.K."/>
            <person name="Lee H.Y."/>
            <person name="Koo N."/>
            <person name="Hong Y."/>
            <person name="Kim R.W."/>
            <person name="Kang W.H."/>
            <person name="Huh J.H."/>
            <person name="Kang B.C."/>
            <person name="Yang T.J."/>
            <person name="Lee Y.H."/>
            <person name="Bennetzen J.L."/>
            <person name="Choi D."/>
        </authorList>
    </citation>
    <scope>NUCLEOTIDE SEQUENCE [LARGE SCALE GENOMIC DNA]</scope>
    <source>
        <strain evidence="2">cv. CM334</strain>
    </source>
</reference>
<name>A0A2G2Z6P6_CAPAN</name>
<evidence type="ECO:0000313" key="2">
    <source>
        <dbReference type="Proteomes" id="UP000222542"/>
    </source>
</evidence>
<dbReference type="Proteomes" id="UP000222542">
    <property type="component" value="Unassembled WGS sequence"/>
</dbReference>
<proteinExistence type="predicted"/>
<reference evidence="1 2" key="1">
    <citation type="journal article" date="2014" name="Nat. Genet.">
        <title>Genome sequence of the hot pepper provides insights into the evolution of pungency in Capsicum species.</title>
        <authorList>
            <person name="Kim S."/>
            <person name="Park M."/>
            <person name="Yeom S.I."/>
            <person name="Kim Y.M."/>
            <person name="Lee J.M."/>
            <person name="Lee H.A."/>
            <person name="Seo E."/>
            <person name="Choi J."/>
            <person name="Cheong K."/>
            <person name="Kim K.T."/>
            <person name="Jung K."/>
            <person name="Lee G.W."/>
            <person name="Oh S.K."/>
            <person name="Bae C."/>
            <person name="Kim S.B."/>
            <person name="Lee H.Y."/>
            <person name="Kim S.Y."/>
            <person name="Kim M.S."/>
            <person name="Kang B.C."/>
            <person name="Jo Y.D."/>
            <person name="Yang H.B."/>
            <person name="Jeong H.J."/>
            <person name="Kang W.H."/>
            <person name="Kwon J.K."/>
            <person name="Shin C."/>
            <person name="Lim J.Y."/>
            <person name="Park J.H."/>
            <person name="Huh J.H."/>
            <person name="Kim J.S."/>
            <person name="Kim B.D."/>
            <person name="Cohen O."/>
            <person name="Paran I."/>
            <person name="Suh M.C."/>
            <person name="Lee S.B."/>
            <person name="Kim Y.K."/>
            <person name="Shin Y."/>
            <person name="Noh S.J."/>
            <person name="Park J."/>
            <person name="Seo Y.S."/>
            <person name="Kwon S.Y."/>
            <person name="Kim H.A."/>
            <person name="Park J.M."/>
            <person name="Kim H.J."/>
            <person name="Choi S.B."/>
            <person name="Bosland P.W."/>
            <person name="Reeves G."/>
            <person name="Jo S.H."/>
            <person name="Lee B.W."/>
            <person name="Cho H.T."/>
            <person name="Choi H.S."/>
            <person name="Lee M.S."/>
            <person name="Yu Y."/>
            <person name="Do Choi Y."/>
            <person name="Park B.S."/>
            <person name="van Deynze A."/>
            <person name="Ashrafi H."/>
            <person name="Hill T."/>
            <person name="Kim W.T."/>
            <person name="Pai H.S."/>
            <person name="Ahn H.K."/>
            <person name="Yeam I."/>
            <person name="Giovannoni J.J."/>
            <person name="Rose J.K."/>
            <person name="Sorensen I."/>
            <person name="Lee S.J."/>
            <person name="Kim R.W."/>
            <person name="Choi I.Y."/>
            <person name="Choi B.S."/>
            <person name="Lim J.S."/>
            <person name="Lee Y.H."/>
            <person name="Choi D."/>
        </authorList>
    </citation>
    <scope>NUCLEOTIDE SEQUENCE [LARGE SCALE GENOMIC DNA]</scope>
    <source>
        <strain evidence="2">cv. CM334</strain>
    </source>
</reference>
<sequence>MSMPTSNKAFTIARRLKEAAEDANKKKKLEALRHRIGTAFQLHKDDLQRLEQDLSRLKASNECPEGDAA</sequence>
<protein>
    <submittedName>
        <fullName evidence="1">Uncharacterized protein</fullName>
    </submittedName>
</protein>
<keyword evidence="2" id="KW-1185">Reference proteome</keyword>
<gene>
    <name evidence="1" type="ORF">T459_15729</name>
</gene>
<dbReference type="STRING" id="4072.A0A2G2Z6P6"/>